<evidence type="ECO:0008006" key="2">
    <source>
        <dbReference type="Google" id="ProtNLM"/>
    </source>
</evidence>
<sequence>MNDENLNKLTDVFRTLFNYPDLVLHDGLVAADVPGWDSFNHINLIINIEEEFGVQFTNDEVTKMQNIGDLKKILALKIPA</sequence>
<dbReference type="Gene3D" id="1.10.1200.10">
    <property type="entry name" value="ACP-like"/>
    <property type="match status" value="1"/>
</dbReference>
<proteinExistence type="predicted"/>
<dbReference type="EMBL" id="UINC01013918">
    <property type="protein sequence ID" value="SVA59751.1"/>
    <property type="molecule type" value="Genomic_DNA"/>
</dbReference>
<protein>
    <recommendedName>
        <fullName evidence="2">Carrier domain-containing protein</fullName>
    </recommendedName>
</protein>
<gene>
    <name evidence="1" type="ORF">METZ01_LOCUS112605</name>
</gene>
<dbReference type="InterPro" id="IPR036736">
    <property type="entry name" value="ACP-like_sf"/>
</dbReference>
<name>A0A381X5I8_9ZZZZ</name>
<evidence type="ECO:0000313" key="1">
    <source>
        <dbReference type="EMBL" id="SVA59751.1"/>
    </source>
</evidence>
<dbReference type="SUPFAM" id="SSF47336">
    <property type="entry name" value="ACP-like"/>
    <property type="match status" value="1"/>
</dbReference>
<reference evidence="1" key="1">
    <citation type="submission" date="2018-05" db="EMBL/GenBank/DDBJ databases">
        <authorList>
            <person name="Lanie J.A."/>
            <person name="Ng W.-L."/>
            <person name="Kazmierczak K.M."/>
            <person name="Andrzejewski T.M."/>
            <person name="Davidsen T.M."/>
            <person name="Wayne K.J."/>
            <person name="Tettelin H."/>
            <person name="Glass J.I."/>
            <person name="Rusch D."/>
            <person name="Podicherti R."/>
            <person name="Tsui H.-C.T."/>
            <person name="Winkler M.E."/>
        </authorList>
    </citation>
    <scope>NUCLEOTIDE SEQUENCE</scope>
</reference>
<organism evidence="1">
    <name type="scientific">marine metagenome</name>
    <dbReference type="NCBI Taxonomy" id="408172"/>
    <lineage>
        <taxon>unclassified sequences</taxon>
        <taxon>metagenomes</taxon>
        <taxon>ecological metagenomes</taxon>
    </lineage>
</organism>
<accession>A0A381X5I8</accession>
<dbReference type="AlphaFoldDB" id="A0A381X5I8"/>